<dbReference type="GO" id="GO:0045490">
    <property type="term" value="P:pectin catabolic process"/>
    <property type="evidence" value="ECO:0007669"/>
    <property type="project" value="TreeGrafter"/>
</dbReference>
<dbReference type="SUPFAM" id="SSF50370">
    <property type="entry name" value="Ricin B-like lectins"/>
    <property type="match status" value="1"/>
</dbReference>
<feature type="disulfide bond" evidence="2">
    <location>
        <begin position="395"/>
        <end position="396"/>
    </location>
</feature>
<name>A0A8J3YYC7_9ACTN</name>
<dbReference type="CDD" id="cd23418">
    <property type="entry name" value="beta-trefoil_Ricin_XLN-like"/>
    <property type="match status" value="1"/>
</dbReference>
<dbReference type="GO" id="GO:0046556">
    <property type="term" value="F:alpha-L-arabinofuranosidase activity"/>
    <property type="evidence" value="ECO:0007669"/>
    <property type="project" value="InterPro"/>
</dbReference>
<proteinExistence type="predicted"/>
<dbReference type="Pfam" id="PF09206">
    <property type="entry name" value="ArabFuran-catal"/>
    <property type="match status" value="1"/>
</dbReference>
<dbReference type="PROSITE" id="PS50231">
    <property type="entry name" value="RICIN_B_LECTIN"/>
    <property type="match status" value="1"/>
</dbReference>
<protein>
    <submittedName>
        <fullName evidence="6">Alpha-L-arabinofuranosidase</fullName>
    </submittedName>
</protein>
<feature type="active site" description="Nucleophile" evidence="1">
    <location>
        <position position="440"/>
    </location>
</feature>
<feature type="domain" description="Ricin B lectin" evidence="5">
    <location>
        <begin position="104"/>
        <end position="231"/>
    </location>
</feature>
<evidence type="ECO:0000256" key="3">
    <source>
        <dbReference type="SAM" id="MobiDB-lite"/>
    </source>
</evidence>
<dbReference type="GO" id="GO:0031221">
    <property type="term" value="P:arabinan metabolic process"/>
    <property type="evidence" value="ECO:0007669"/>
    <property type="project" value="InterPro"/>
</dbReference>
<evidence type="ECO:0000313" key="7">
    <source>
        <dbReference type="Proteomes" id="UP000612585"/>
    </source>
</evidence>
<keyword evidence="4" id="KW-0472">Membrane</keyword>
<comment type="caution">
    <text evidence="6">The sequence shown here is derived from an EMBL/GenBank/DDBJ whole genome shotgun (WGS) entry which is preliminary data.</text>
</comment>
<keyword evidence="4" id="KW-0812">Transmembrane</keyword>
<gene>
    <name evidence="6" type="primary">abfA_1</name>
    <name evidence="6" type="ORF">Vau01_017900</name>
</gene>
<dbReference type="EMBL" id="BOPG01000012">
    <property type="protein sequence ID" value="GIJ54274.1"/>
    <property type="molecule type" value="Genomic_DNA"/>
</dbReference>
<dbReference type="InterPro" id="IPR013320">
    <property type="entry name" value="ConA-like_dom_sf"/>
</dbReference>
<dbReference type="SUPFAM" id="SSF49899">
    <property type="entry name" value="Concanavalin A-like lectins/glucanases"/>
    <property type="match status" value="1"/>
</dbReference>
<evidence type="ECO:0000259" key="5">
    <source>
        <dbReference type="SMART" id="SM00458"/>
    </source>
</evidence>
<reference evidence="6" key="1">
    <citation type="submission" date="2021-01" db="EMBL/GenBank/DDBJ databases">
        <title>Whole genome shotgun sequence of Virgisporangium aurantiacum NBRC 16421.</title>
        <authorList>
            <person name="Komaki H."/>
            <person name="Tamura T."/>
        </authorList>
    </citation>
    <scope>NUCLEOTIDE SEQUENCE</scope>
    <source>
        <strain evidence="6">NBRC 16421</strain>
    </source>
</reference>
<dbReference type="PANTHER" id="PTHR39447">
    <property type="entry name" value="ALPHA-L-ARABINOFURANOSIDASE B"/>
    <property type="match status" value="1"/>
</dbReference>
<dbReference type="InterPro" id="IPR000772">
    <property type="entry name" value="Ricin_B_lectin"/>
</dbReference>
<feature type="disulfide bond" evidence="2">
    <location>
        <begin position="302"/>
        <end position="307"/>
    </location>
</feature>
<evidence type="ECO:0000256" key="1">
    <source>
        <dbReference type="PIRSR" id="PIRSR638964-1"/>
    </source>
</evidence>
<keyword evidence="2" id="KW-1015">Disulfide bond</keyword>
<dbReference type="Gene3D" id="2.60.120.200">
    <property type="match status" value="1"/>
</dbReference>
<accession>A0A8J3YYC7</accession>
<dbReference type="AlphaFoldDB" id="A0A8J3YYC7"/>
<dbReference type="SMART" id="SM00458">
    <property type="entry name" value="RICIN"/>
    <property type="match status" value="1"/>
</dbReference>
<dbReference type="Pfam" id="PF00652">
    <property type="entry name" value="Ricin_B_lectin"/>
    <property type="match status" value="1"/>
</dbReference>
<keyword evidence="4" id="KW-1133">Transmembrane helix</keyword>
<evidence type="ECO:0000256" key="2">
    <source>
        <dbReference type="PIRSR" id="PIRSR638964-3"/>
    </source>
</evidence>
<evidence type="ECO:0000256" key="4">
    <source>
        <dbReference type="SAM" id="Phobius"/>
    </source>
</evidence>
<dbReference type="InterPro" id="IPR038964">
    <property type="entry name" value="ABFB"/>
</dbReference>
<dbReference type="PANTHER" id="PTHR39447:SF2">
    <property type="entry name" value="ALPHA-L-ARABINOFURANOSIDASE B"/>
    <property type="match status" value="1"/>
</dbReference>
<dbReference type="Gene3D" id="2.80.10.50">
    <property type="match status" value="1"/>
</dbReference>
<dbReference type="InterPro" id="IPR035992">
    <property type="entry name" value="Ricin_B-like_lectins"/>
</dbReference>
<feature type="disulfide bond" evidence="2">
    <location>
        <begin position="242"/>
        <end position="252"/>
    </location>
</feature>
<feature type="active site" description="Proton donor" evidence="1">
    <location>
        <position position="515"/>
    </location>
</feature>
<dbReference type="GO" id="GO:0019566">
    <property type="term" value="P:arabinose metabolic process"/>
    <property type="evidence" value="ECO:0007669"/>
    <property type="project" value="InterPro"/>
</dbReference>
<keyword evidence="7" id="KW-1185">Reference proteome</keyword>
<sequence length="558" mass="57667">MPAAATPAVHTAPSVLSGQFVGARLLQWGRRGGMNQWRRFSLARPHRIGVPGAASPGTPPPRHQGIDMDLPHLRSRPYRRLTVLGAALLLAFVPGAAAAAPIQPGQSATIRGVQSGRCLDAPGSTNGTQAQLWDCSGAGGQTWTYTSARQLMVFGTKCLDANGQGTTNGTAVIVWDCNGQPNQQWNVNTNGSITGVQSGLCLDANGSGTANGTKIILWACHGQSNQQWDSPSTQPPSGTAPCDIYASAGTPCIAAHSTVRALYGAYGGNLYQVRRSSDNATRDIGGLGTGGAANAATQDSFCAGTACVVTVVYDQSGRGNHLWYQGSSVVPGSSQSRPASATSESLTVGGTKAYSLYINPGNSYWRDGHLTGVPTGSAPEGMYMVTSGTHVNNGCCFDYGNSETTRAADAAGAMDAINFSTQCWFGGCSGSGPWVQADLEWGLYPGGSQSWNPNQRAFTSKFVTAMLKNNGTNRFALKGSNAQAGSLYTLYDGALPSGYSPMRKQGAIILGSGGDCCKPGGGANLSAGTFYEGAMVAGYPSDATENAVHANVVAAGYR</sequence>
<evidence type="ECO:0000313" key="6">
    <source>
        <dbReference type="EMBL" id="GIJ54274.1"/>
    </source>
</evidence>
<dbReference type="Proteomes" id="UP000612585">
    <property type="component" value="Unassembled WGS sequence"/>
</dbReference>
<organism evidence="6 7">
    <name type="scientific">Virgisporangium aurantiacum</name>
    <dbReference type="NCBI Taxonomy" id="175570"/>
    <lineage>
        <taxon>Bacteria</taxon>
        <taxon>Bacillati</taxon>
        <taxon>Actinomycetota</taxon>
        <taxon>Actinomycetes</taxon>
        <taxon>Micromonosporales</taxon>
        <taxon>Micromonosporaceae</taxon>
        <taxon>Virgisporangium</taxon>
    </lineage>
</organism>
<dbReference type="InterPro" id="IPR015289">
    <property type="entry name" value="A-L-arabinofuranosidase_B_cat"/>
</dbReference>
<feature type="transmembrane region" description="Helical" evidence="4">
    <location>
        <begin position="81"/>
        <end position="102"/>
    </location>
</feature>
<feature type="region of interest" description="Disordered" evidence="3">
    <location>
        <begin position="50"/>
        <end position="69"/>
    </location>
</feature>